<dbReference type="Proteomes" id="UP001060261">
    <property type="component" value="Chromosome"/>
</dbReference>
<dbReference type="EMBL" id="CP104213">
    <property type="protein sequence ID" value="UWX62798.1"/>
    <property type="molecule type" value="Genomic_DNA"/>
</dbReference>
<gene>
    <name evidence="1" type="ORF">N0D28_08425</name>
</gene>
<evidence type="ECO:0008006" key="3">
    <source>
        <dbReference type="Google" id="ProtNLM"/>
    </source>
</evidence>
<protein>
    <recommendedName>
        <fullName evidence="3">CHAP domain-containing protein</fullName>
    </recommendedName>
</protein>
<reference evidence="1" key="1">
    <citation type="submission" date="2022-09" db="EMBL/GenBank/DDBJ databases">
        <title>genome sequence of Deinococcus rubellus.</title>
        <authorList>
            <person name="Srinivasan S."/>
        </authorList>
    </citation>
    <scope>NUCLEOTIDE SEQUENCE</scope>
    <source>
        <strain evidence="1">Ant6</strain>
    </source>
</reference>
<proteinExistence type="predicted"/>
<evidence type="ECO:0000313" key="2">
    <source>
        <dbReference type="Proteomes" id="UP001060261"/>
    </source>
</evidence>
<evidence type="ECO:0000313" key="1">
    <source>
        <dbReference type="EMBL" id="UWX62798.1"/>
    </source>
</evidence>
<sequence length="219" mass="23773">MNKIQRSIDAVLSGKLQIEREPNYCLKADRQVIEDANDWRGGEWYALMAISKHLTPENRRRSPTVPWARSMEQAFIDQKMTVPLSAASAGDVVFSRLPSDFGHIGLLGIENGQLYVLENATVRRGRSLGGSLNWVPLPQWGGLTTVGRMPRDWVFDAAPPAPPVVVKPTSVAVSPGPRVLIENSGGGWDNVAGQRISRGGITVNATDPGAVWIALRGGK</sequence>
<dbReference type="RefSeq" id="WP_260559093.1">
    <property type="nucleotide sequence ID" value="NZ_BAABEC010000059.1"/>
</dbReference>
<accession>A0ABY5YG33</accession>
<keyword evidence="2" id="KW-1185">Reference proteome</keyword>
<name>A0ABY5YG33_9DEIO</name>
<organism evidence="1 2">
    <name type="scientific">Deinococcus rubellus</name>
    <dbReference type="NCBI Taxonomy" id="1889240"/>
    <lineage>
        <taxon>Bacteria</taxon>
        <taxon>Thermotogati</taxon>
        <taxon>Deinococcota</taxon>
        <taxon>Deinococci</taxon>
        <taxon>Deinococcales</taxon>
        <taxon>Deinococcaceae</taxon>
        <taxon>Deinococcus</taxon>
    </lineage>
</organism>